<feature type="domain" description="HTH araC/xylS-type" evidence="10">
    <location>
        <begin position="1224"/>
        <end position="1322"/>
    </location>
</feature>
<evidence type="ECO:0000256" key="8">
    <source>
        <dbReference type="SAM" id="Phobius"/>
    </source>
</evidence>
<dbReference type="CDD" id="cd00082">
    <property type="entry name" value="HisKA"/>
    <property type="match status" value="1"/>
</dbReference>
<dbReference type="Pfam" id="PF00512">
    <property type="entry name" value="HisKA"/>
    <property type="match status" value="1"/>
</dbReference>
<dbReference type="SMART" id="SM00342">
    <property type="entry name" value="HTH_ARAC"/>
    <property type="match status" value="1"/>
</dbReference>
<dbReference type="Pfam" id="PF12833">
    <property type="entry name" value="HTH_18"/>
    <property type="match status" value="1"/>
</dbReference>
<keyword evidence="3 6" id="KW-0597">Phosphoprotein</keyword>
<dbReference type="InterPro" id="IPR013783">
    <property type="entry name" value="Ig-like_fold"/>
</dbReference>
<evidence type="ECO:0000313" key="15">
    <source>
        <dbReference type="Proteomes" id="UP001167831"/>
    </source>
</evidence>
<dbReference type="PROSITE" id="PS51257">
    <property type="entry name" value="PROKAR_LIPOPROTEIN"/>
    <property type="match status" value="1"/>
</dbReference>
<dbReference type="SUPFAM" id="SSF55874">
    <property type="entry name" value="ATPase domain of HSP90 chaperone/DNA topoisomerase II/histidine kinase"/>
    <property type="match status" value="1"/>
</dbReference>
<dbReference type="SMART" id="SM00388">
    <property type="entry name" value="HisKA"/>
    <property type="match status" value="1"/>
</dbReference>
<dbReference type="Pfam" id="PF02518">
    <property type="entry name" value="HATPase_c"/>
    <property type="match status" value="1"/>
</dbReference>
<evidence type="ECO:0000259" key="11">
    <source>
        <dbReference type="PROSITE" id="PS50109"/>
    </source>
</evidence>
<dbReference type="Pfam" id="PF07495">
    <property type="entry name" value="Y_Y_Y"/>
    <property type="match status" value="1"/>
</dbReference>
<keyword evidence="14" id="KW-0067">ATP-binding</keyword>
<keyword evidence="8" id="KW-1133">Transmembrane helix</keyword>
<evidence type="ECO:0000256" key="9">
    <source>
        <dbReference type="SAM" id="SignalP"/>
    </source>
</evidence>
<dbReference type="PROSITE" id="PS50110">
    <property type="entry name" value="RESPONSE_REGULATORY"/>
    <property type="match status" value="1"/>
</dbReference>
<dbReference type="PANTHER" id="PTHR43547:SF2">
    <property type="entry name" value="HYBRID SIGNAL TRANSDUCTION HISTIDINE KINASE C"/>
    <property type="match status" value="1"/>
</dbReference>
<dbReference type="EMBL" id="JAUEIE010000003">
    <property type="protein sequence ID" value="MDN0022388.1"/>
    <property type="molecule type" value="Genomic_DNA"/>
</dbReference>
<dbReference type="PROSITE" id="PS01124">
    <property type="entry name" value="HTH_ARAC_FAMILY_2"/>
    <property type="match status" value="1"/>
</dbReference>
<evidence type="ECO:0000313" key="13">
    <source>
        <dbReference type="EMBL" id="MDN0022388.1"/>
    </source>
</evidence>
<evidence type="ECO:0000313" key="14">
    <source>
        <dbReference type="EMBL" id="MDN0024987.1"/>
    </source>
</evidence>
<dbReference type="GO" id="GO:0005524">
    <property type="term" value="F:ATP binding"/>
    <property type="evidence" value="ECO:0007669"/>
    <property type="project" value="UniProtKB-KW"/>
</dbReference>
<dbReference type="Gene3D" id="1.10.10.60">
    <property type="entry name" value="Homeodomain-like"/>
    <property type="match status" value="1"/>
</dbReference>
<evidence type="ECO:0000259" key="10">
    <source>
        <dbReference type="PROSITE" id="PS01124"/>
    </source>
</evidence>
<accession>A0AAW7JUJ1</accession>
<dbReference type="GO" id="GO:0043565">
    <property type="term" value="F:sequence-specific DNA binding"/>
    <property type="evidence" value="ECO:0007669"/>
    <property type="project" value="InterPro"/>
</dbReference>
<feature type="signal peptide" evidence="9">
    <location>
        <begin position="1"/>
        <end position="16"/>
    </location>
</feature>
<feature type="region of interest" description="Disordered" evidence="7">
    <location>
        <begin position="1190"/>
        <end position="1210"/>
    </location>
</feature>
<dbReference type="EMBL" id="JAUEIF010000003">
    <property type="protein sequence ID" value="MDN0024987.1"/>
    <property type="molecule type" value="Genomic_DNA"/>
</dbReference>
<dbReference type="InterPro" id="IPR011110">
    <property type="entry name" value="Reg_prop"/>
</dbReference>
<dbReference type="GO" id="GO:0000155">
    <property type="term" value="F:phosphorelay sensor kinase activity"/>
    <property type="evidence" value="ECO:0007669"/>
    <property type="project" value="InterPro"/>
</dbReference>
<dbReference type="Gene3D" id="2.60.40.10">
    <property type="entry name" value="Immunoglobulins"/>
    <property type="match status" value="1"/>
</dbReference>
<dbReference type="InterPro" id="IPR009057">
    <property type="entry name" value="Homeodomain-like_sf"/>
</dbReference>
<dbReference type="InterPro" id="IPR036097">
    <property type="entry name" value="HisK_dim/P_sf"/>
</dbReference>
<keyword evidence="9" id="KW-0732">Signal</keyword>
<dbReference type="SUPFAM" id="SSF69304">
    <property type="entry name" value="Tricorn protease N-terminal domain"/>
    <property type="match status" value="1"/>
</dbReference>
<dbReference type="PROSITE" id="PS50109">
    <property type="entry name" value="HIS_KIN"/>
    <property type="match status" value="1"/>
</dbReference>
<dbReference type="InterPro" id="IPR005467">
    <property type="entry name" value="His_kinase_dom"/>
</dbReference>
<evidence type="ECO:0000256" key="1">
    <source>
        <dbReference type="ARBA" id="ARBA00000085"/>
    </source>
</evidence>
<evidence type="ECO:0000313" key="16">
    <source>
        <dbReference type="Proteomes" id="UP001168478"/>
    </source>
</evidence>
<dbReference type="EC" id="2.7.13.3" evidence="2"/>
<keyword evidence="8" id="KW-0472">Membrane</keyword>
<dbReference type="InterPro" id="IPR003661">
    <property type="entry name" value="HisK_dim/P_dom"/>
</dbReference>
<dbReference type="InterPro" id="IPR001789">
    <property type="entry name" value="Sig_transdc_resp-reg_receiver"/>
</dbReference>
<dbReference type="Gene3D" id="1.10.287.130">
    <property type="match status" value="1"/>
</dbReference>
<dbReference type="Proteomes" id="UP001168478">
    <property type="component" value="Unassembled WGS sequence"/>
</dbReference>
<dbReference type="GO" id="GO:0003700">
    <property type="term" value="F:DNA-binding transcription factor activity"/>
    <property type="evidence" value="ECO:0007669"/>
    <property type="project" value="InterPro"/>
</dbReference>
<dbReference type="PRINTS" id="PR00344">
    <property type="entry name" value="BCTRLSENSOR"/>
</dbReference>
<dbReference type="InterPro" id="IPR004358">
    <property type="entry name" value="Sig_transdc_His_kin-like_C"/>
</dbReference>
<dbReference type="Proteomes" id="UP001167831">
    <property type="component" value="Unassembled WGS sequence"/>
</dbReference>
<keyword evidence="8" id="KW-0812">Transmembrane</keyword>
<evidence type="ECO:0000256" key="2">
    <source>
        <dbReference type="ARBA" id="ARBA00012438"/>
    </source>
</evidence>
<keyword evidence="5" id="KW-0804">Transcription</keyword>
<feature type="chain" id="PRO_5043375621" description="histidine kinase" evidence="9">
    <location>
        <begin position="17"/>
        <end position="1324"/>
    </location>
</feature>
<dbReference type="Gene3D" id="3.30.565.10">
    <property type="entry name" value="Histidine kinase-like ATPase, C-terminal domain"/>
    <property type="match status" value="1"/>
</dbReference>
<gene>
    <name evidence="13" type="ORF">QVN81_05035</name>
    <name evidence="14" type="ORF">QVN84_05570</name>
</gene>
<feature type="compositionally biased region" description="Basic and acidic residues" evidence="7">
    <location>
        <begin position="1190"/>
        <end position="1199"/>
    </location>
</feature>
<keyword evidence="14" id="KW-0547">Nucleotide-binding</keyword>
<dbReference type="Gene3D" id="2.130.10.10">
    <property type="entry name" value="YVTN repeat-like/Quinoprotein amine dehydrogenase"/>
    <property type="match status" value="2"/>
</dbReference>
<evidence type="ECO:0000259" key="12">
    <source>
        <dbReference type="PROSITE" id="PS50110"/>
    </source>
</evidence>
<organism evidence="14 16">
    <name type="scientific">Leyella lascolaii</name>
    <dbReference type="NCBI Taxonomy" id="1776379"/>
    <lineage>
        <taxon>Bacteria</taxon>
        <taxon>Pseudomonadati</taxon>
        <taxon>Bacteroidota</taxon>
        <taxon>Bacteroidia</taxon>
        <taxon>Bacteroidales</taxon>
        <taxon>Prevotellaceae</taxon>
        <taxon>Leyella</taxon>
    </lineage>
</organism>
<evidence type="ECO:0000256" key="4">
    <source>
        <dbReference type="ARBA" id="ARBA00023015"/>
    </source>
</evidence>
<feature type="domain" description="Histidine kinase" evidence="11">
    <location>
        <begin position="802"/>
        <end position="1019"/>
    </location>
</feature>
<dbReference type="SUPFAM" id="SSF63829">
    <property type="entry name" value="Calcium-dependent phosphotriesterase"/>
    <property type="match status" value="1"/>
</dbReference>
<dbReference type="Gene3D" id="3.40.50.2300">
    <property type="match status" value="1"/>
</dbReference>
<protein>
    <recommendedName>
        <fullName evidence="2">histidine kinase</fullName>
        <ecNumber evidence="2">2.7.13.3</ecNumber>
    </recommendedName>
</protein>
<dbReference type="PANTHER" id="PTHR43547">
    <property type="entry name" value="TWO-COMPONENT HISTIDINE KINASE"/>
    <property type="match status" value="1"/>
</dbReference>
<dbReference type="InterPro" id="IPR018060">
    <property type="entry name" value="HTH_AraC"/>
</dbReference>
<evidence type="ECO:0000256" key="6">
    <source>
        <dbReference type="PROSITE-ProRule" id="PRU00169"/>
    </source>
</evidence>
<dbReference type="RefSeq" id="WP_289824948.1">
    <property type="nucleotide sequence ID" value="NZ_JAUEIE010000003.1"/>
</dbReference>
<reference evidence="14" key="2">
    <citation type="submission" date="2023-08" db="EMBL/GenBank/DDBJ databases">
        <title>Identification and characterization of horizontal gene transfer across gut microbiota members of farm animals based on homology search.</title>
        <authorList>
            <person name="Schwarzerova J."/>
            <person name="Nykrynova M."/>
            <person name="Jureckova K."/>
            <person name="Cejkova D."/>
            <person name="Rychlik I."/>
        </authorList>
    </citation>
    <scope>NUCLEOTIDE SEQUENCE</scope>
    <source>
        <strain evidence="14">ET15</strain>
        <strain evidence="13">ET37</strain>
    </source>
</reference>
<comment type="caution">
    <text evidence="14">The sequence shown here is derived from an EMBL/GenBank/DDBJ whole genome shotgun (WGS) entry which is preliminary data.</text>
</comment>
<evidence type="ECO:0000256" key="3">
    <source>
        <dbReference type="ARBA" id="ARBA00022553"/>
    </source>
</evidence>
<dbReference type="InterPro" id="IPR015943">
    <property type="entry name" value="WD40/YVTN_repeat-like_dom_sf"/>
</dbReference>
<dbReference type="Pfam" id="PF00072">
    <property type="entry name" value="Response_reg"/>
    <property type="match status" value="1"/>
</dbReference>
<dbReference type="InterPro" id="IPR011006">
    <property type="entry name" value="CheY-like_superfamily"/>
</dbReference>
<dbReference type="SMART" id="SM00448">
    <property type="entry name" value="REC"/>
    <property type="match status" value="1"/>
</dbReference>
<evidence type="ECO:0000256" key="7">
    <source>
        <dbReference type="SAM" id="MobiDB-lite"/>
    </source>
</evidence>
<evidence type="ECO:0000256" key="5">
    <source>
        <dbReference type="ARBA" id="ARBA00023163"/>
    </source>
</evidence>
<feature type="domain" description="Response regulatory" evidence="12">
    <location>
        <begin position="1055"/>
        <end position="1170"/>
    </location>
</feature>
<dbReference type="InterPro" id="IPR036890">
    <property type="entry name" value="HATPase_C_sf"/>
</dbReference>
<keyword evidence="15" id="KW-1185">Reference proteome</keyword>
<dbReference type="SUPFAM" id="SSF47384">
    <property type="entry name" value="Homodimeric domain of signal transducing histidine kinase"/>
    <property type="match status" value="1"/>
</dbReference>
<dbReference type="InterPro" id="IPR003594">
    <property type="entry name" value="HATPase_dom"/>
</dbReference>
<proteinExistence type="predicted"/>
<dbReference type="SUPFAM" id="SSF52172">
    <property type="entry name" value="CheY-like"/>
    <property type="match status" value="1"/>
</dbReference>
<comment type="catalytic activity">
    <reaction evidence="1">
        <text>ATP + protein L-histidine = ADP + protein N-phospho-L-histidine.</text>
        <dbReference type="EC" id="2.7.13.3"/>
    </reaction>
</comment>
<keyword evidence="4" id="KW-0805">Transcription regulation</keyword>
<dbReference type="SUPFAM" id="SSF46689">
    <property type="entry name" value="Homeodomain-like"/>
    <property type="match status" value="1"/>
</dbReference>
<dbReference type="SMART" id="SM00387">
    <property type="entry name" value="HATPase_c"/>
    <property type="match status" value="1"/>
</dbReference>
<dbReference type="CDD" id="cd00075">
    <property type="entry name" value="HATPase"/>
    <property type="match status" value="1"/>
</dbReference>
<dbReference type="InterPro" id="IPR011123">
    <property type="entry name" value="Y_Y_Y"/>
</dbReference>
<reference evidence="14" key="1">
    <citation type="submission" date="2023-06" db="EMBL/GenBank/DDBJ databases">
        <authorList>
            <person name="Zeman M."/>
            <person name="Kubasova T."/>
            <person name="Jahodarova E."/>
            <person name="Nykrynova M."/>
            <person name="Rychlik I."/>
        </authorList>
    </citation>
    <scope>NUCLEOTIDE SEQUENCE</scope>
    <source>
        <strain evidence="14">ET15</strain>
        <strain evidence="13">ET37</strain>
    </source>
</reference>
<sequence length="1324" mass="148789">MRNNILLTCILMSVLAACKPLLCHGMSLTVSSVRHMSNTDGLSSQRVYSIVEDRHHAIWISTKSGIDRYNGQHMRNYRLSDEHNYGDLAARIIQLLYLPDGALLAYDNTGKVYQYSDVYDRFELKTQLSRYISGNITLNKYHITEDGKEFFGLTSGLYVKENNRVRKCIAGLDVNDIVSLGGTLYLGTTAGLRITDTDGRHVKGLLDGKSIQTLYYDRERNNLFIGTFNSGLWILSLGTGALTHVPTATDIFDNPIRSIIKYDSDTLIVGIDGSGIFTYSYSDMSIKRLIDSDDSGGDACLTSSGIYTTFKDSQRNLWIGSYTGGVSQVIFSKYPITFITHRHKERQSLVNDNVKSIAEGQDGSMWFATERGISVYSPANRKWRHLLPGKVCVSLCRGNGGEMAVGTYASGIFVTDSKGNVTRHLTRQTDNITSNYIFSIKKDTDGDYWVGSIDGDLMHLDSRWRLRRTYAVKQIFSFETLGKGRIAAATSDGFYIIDKRTGRIGHFASAKEQMSKNVSAYIISMLFNNDHTVWLGTEGGGILLYDFLKRKIKKHITSNDGLPSNDIFGLKRDSEGRIWISTGNGIAVMNGGEIWNLNYISRISQEYNKASCVMTASGRILFGSTNGAVELNPSEITRVDYDAPLRITKFDVDVPYSNDPEFMSSVFNMLASEKIRLTHSQNSFDINFESINLRYQNDIVYRFILEGYDKGWSDAGRAQSARYKNVTPGSYTFRVCSMSKSTGKVIDEKTVGLTILPPWWMSWWAWLCYIIILVLIGYFATRYKLYQMQKRHYDDKINFFVNTSHDIRTPITLVMAPLEDLLNETDLPDKARYLLGLANTNIRKLYSLTSQLLEFEKIGRNLNRTRLVPVNLCEMLTEEAACFQAVCDRKGLSMSLSLPENEVCVKATQRMLEIIFDNLISNACKYTGNGGSIRISMTADNKKATVRIEDTGIGIPQNEHKHIFSDIHRARNAYESQEHGLGFGLLQVQRVVSFLNGRIRFSSKEGVGTTFTVTLDRTFARAVPGSRQSSFDNILDEVLPSDIPAYDGYGDNGETILVVEDNDDLRHYLCKTISADYRVVEKPNAAEALAYMETAYPDLIISDVMMPGMQGDDFCNIVKEKPETSGIPIILLTAKTTHEAVVEGLRKGADDYLTKPFSTEILKLKIKGMIENKRRMRDCLLRHAVRKTDATGSMDKDRSQGAASTEDGEANVMSLSENDRMFVEKATDIVLDNISNTDFSIDALCREMAMSRTLFYSRLKSLTGRAPQEFIRIIRLERAAELLKNGGSVVDVSEATGFINVKYFSTVFKKYFGIQPSRYAEETD</sequence>
<feature type="modified residue" description="4-aspartylphosphate" evidence="6">
    <location>
        <position position="1103"/>
    </location>
</feature>
<dbReference type="Pfam" id="PF07494">
    <property type="entry name" value="Reg_prop"/>
    <property type="match status" value="3"/>
</dbReference>
<feature type="transmembrane region" description="Helical" evidence="8">
    <location>
        <begin position="763"/>
        <end position="781"/>
    </location>
</feature>
<name>A0AAW7JUJ1_9BACT</name>